<evidence type="ECO:0000313" key="2">
    <source>
        <dbReference type="EMBL" id="GIZ49119.1"/>
    </source>
</evidence>
<name>A0A9P3L153_9PEZI</name>
<protein>
    <submittedName>
        <fullName evidence="2">Uncharacterized protein</fullName>
    </submittedName>
</protein>
<accession>A0A9P3L153</accession>
<dbReference type="EMBL" id="BOLY01000009">
    <property type="protein sequence ID" value="GIZ49119.1"/>
    <property type="molecule type" value="Genomic_DNA"/>
</dbReference>
<evidence type="ECO:0000256" key="1">
    <source>
        <dbReference type="SAM" id="MobiDB-lite"/>
    </source>
</evidence>
<dbReference type="OrthoDB" id="3790934at2759"/>
<dbReference type="Gene3D" id="2.60.120.650">
    <property type="entry name" value="Cupin"/>
    <property type="match status" value="1"/>
</dbReference>
<proteinExistence type="predicted"/>
<dbReference type="GeneID" id="68297733"/>
<feature type="region of interest" description="Disordered" evidence="1">
    <location>
        <begin position="189"/>
        <end position="242"/>
    </location>
</feature>
<organism evidence="2 3">
    <name type="scientific">Cercospora kikuchii</name>
    <dbReference type="NCBI Taxonomy" id="84275"/>
    <lineage>
        <taxon>Eukaryota</taxon>
        <taxon>Fungi</taxon>
        <taxon>Dikarya</taxon>
        <taxon>Ascomycota</taxon>
        <taxon>Pezizomycotina</taxon>
        <taxon>Dothideomycetes</taxon>
        <taxon>Dothideomycetidae</taxon>
        <taxon>Mycosphaerellales</taxon>
        <taxon>Mycosphaerellaceae</taxon>
        <taxon>Cercospora</taxon>
    </lineage>
</organism>
<dbReference type="RefSeq" id="XP_044663606.1">
    <property type="nucleotide sequence ID" value="XM_044807671.1"/>
</dbReference>
<keyword evidence="3" id="KW-1185">Reference proteome</keyword>
<reference evidence="2 3" key="1">
    <citation type="submission" date="2021-01" db="EMBL/GenBank/DDBJ databases">
        <title>Cercospora kikuchii MAFF 305040 whole genome shotgun sequence.</title>
        <authorList>
            <person name="Kashiwa T."/>
            <person name="Suzuki T."/>
        </authorList>
    </citation>
    <scope>NUCLEOTIDE SEQUENCE [LARGE SCALE GENOMIC DNA]</scope>
    <source>
        <strain evidence="2 3">MAFF 305040</strain>
    </source>
</reference>
<feature type="compositionally biased region" description="Polar residues" evidence="1">
    <location>
        <begin position="192"/>
        <end position="203"/>
    </location>
</feature>
<sequence>MDPNVEPRPSAAASPMTQARNEQMSITNVASQDNLTTQLSALEAHRDSPSCLGQAAVILRKLPRGPEFHNFLSKETFDKLESHILAVHKRTEGRPGKHRSLSLGPWKLPLAVGWALFGGVFLTSFNFCDNLLNAQAAGLELASLYDRMVSIRDERVARGAKNARSHKRTVIEWKPRDVQVALSQLVAEKDTTGSTASSRSQSPLRMEFPLPLSEPLREVKDEPDYEDGKGEDATSRSSLDPEDDLSYVIGRVGYPDVASALRSSSMTPLEQCSSEVHQLWTDLGGLPRLLPSSMLFPGTSTITERELYVECMRLDEFQLLRDSEQVVADSAEGKRRLLEELAYDYRHEEPIAEHYSAVFKLQDGYTLCIPPMQDDLIAKVDHHTSVSLKSHGDLTDVRFDRKSCVLFWPVGNTRSIFFLWPPTQENLERVQERSGKNEGLPFCCEELEGGLVAVLHTTEALRIRPGTIHAILTVSGGFTMSRSYIDARGV</sequence>
<comment type="caution">
    <text evidence="2">The sequence shown here is derived from an EMBL/GenBank/DDBJ whole genome shotgun (WGS) entry which is preliminary data.</text>
</comment>
<dbReference type="Proteomes" id="UP000825890">
    <property type="component" value="Unassembled WGS sequence"/>
</dbReference>
<dbReference type="AlphaFoldDB" id="A0A9P3L153"/>
<gene>
    <name evidence="2" type="ORF">CKM354_001215800</name>
</gene>
<feature type="compositionally biased region" description="Basic and acidic residues" evidence="1">
    <location>
        <begin position="215"/>
        <end position="234"/>
    </location>
</feature>
<feature type="region of interest" description="Disordered" evidence="1">
    <location>
        <begin position="1"/>
        <end position="20"/>
    </location>
</feature>
<evidence type="ECO:0000313" key="3">
    <source>
        <dbReference type="Proteomes" id="UP000825890"/>
    </source>
</evidence>